<dbReference type="RefSeq" id="WP_112093623.1">
    <property type="nucleotide sequence ID" value="NZ_QLOE01000003.1"/>
</dbReference>
<reference evidence="1 2" key="1">
    <citation type="submission" date="2018-06" db="EMBL/GenBank/DDBJ databases">
        <title>Draft genome sequence of hyperthermophilic methanogen Methanothermobacter tenebrarum sp. MCM-B 1447.</title>
        <authorList>
            <person name="Pore S.D."/>
            <person name="Dagar S."/>
            <person name="Dhakephalkar P.K."/>
        </authorList>
    </citation>
    <scope>NUCLEOTIDE SEQUENCE [LARGE SCALE GENOMIC DNA]</scope>
    <source>
        <strain evidence="1 2">MCM B 1447</strain>
    </source>
</reference>
<gene>
    <name evidence="1" type="ORF">DPC56_03225</name>
</gene>
<organism evidence="1 2">
    <name type="scientific">Methanothermobacter tenebrarum</name>
    <dbReference type="NCBI Taxonomy" id="680118"/>
    <lineage>
        <taxon>Archaea</taxon>
        <taxon>Methanobacteriati</taxon>
        <taxon>Methanobacteriota</taxon>
        <taxon>Methanomada group</taxon>
        <taxon>Methanobacteria</taxon>
        <taxon>Methanobacteriales</taxon>
        <taxon>Methanobacteriaceae</taxon>
        <taxon>Methanothermobacter</taxon>
    </lineage>
</organism>
<keyword evidence="2" id="KW-1185">Reference proteome</keyword>
<dbReference type="EMBL" id="QLOE01000003">
    <property type="protein sequence ID" value="RAO79335.1"/>
    <property type="molecule type" value="Genomic_DNA"/>
</dbReference>
<sequence length="110" mass="12593">MDVDIEQCRENDKIKELISTSGLPIKYIKILQRLADSIYLNAINYNVKIEDGGVSIILVSSKGENSFGKFTTSALTNVLYRIRELEKEHEDINTKCIIHDDILEIKFKFA</sequence>
<evidence type="ECO:0000313" key="2">
    <source>
        <dbReference type="Proteomes" id="UP000249782"/>
    </source>
</evidence>
<protein>
    <submittedName>
        <fullName evidence="1">Uncharacterized protein</fullName>
    </submittedName>
</protein>
<proteinExistence type="predicted"/>
<dbReference type="OrthoDB" id="70026at2157"/>
<dbReference type="Proteomes" id="UP000249782">
    <property type="component" value="Unassembled WGS sequence"/>
</dbReference>
<comment type="caution">
    <text evidence="1">The sequence shown here is derived from an EMBL/GenBank/DDBJ whole genome shotgun (WGS) entry which is preliminary data.</text>
</comment>
<name>A0A328PHN6_9EURY</name>
<accession>A0A328PHN6</accession>
<dbReference type="AlphaFoldDB" id="A0A328PHN6"/>
<evidence type="ECO:0000313" key="1">
    <source>
        <dbReference type="EMBL" id="RAO79335.1"/>
    </source>
</evidence>